<organism evidence="2 3">
    <name type="scientific">Nonomuraea phyllanthi</name>
    <dbReference type="NCBI Taxonomy" id="2219224"/>
    <lineage>
        <taxon>Bacteria</taxon>
        <taxon>Bacillati</taxon>
        <taxon>Actinomycetota</taxon>
        <taxon>Actinomycetes</taxon>
        <taxon>Streptosporangiales</taxon>
        <taxon>Streptosporangiaceae</taxon>
        <taxon>Nonomuraea</taxon>
    </lineage>
</organism>
<feature type="region of interest" description="Disordered" evidence="1">
    <location>
        <begin position="90"/>
        <end position="109"/>
    </location>
</feature>
<evidence type="ECO:0000256" key="1">
    <source>
        <dbReference type="SAM" id="MobiDB-lite"/>
    </source>
</evidence>
<comment type="caution">
    <text evidence="2">The sequence shown here is derived from an EMBL/GenBank/DDBJ whole genome shotgun (WGS) entry which is preliminary data.</text>
</comment>
<protein>
    <submittedName>
        <fullName evidence="2">Uncharacterized protein</fullName>
    </submittedName>
</protein>
<dbReference type="EMBL" id="VDLX02000006">
    <property type="protein sequence ID" value="KAB8194172.1"/>
    <property type="molecule type" value="Genomic_DNA"/>
</dbReference>
<dbReference type="Proteomes" id="UP000312512">
    <property type="component" value="Unassembled WGS sequence"/>
</dbReference>
<proteinExistence type="predicted"/>
<gene>
    <name evidence="2" type="ORF">FH608_018550</name>
</gene>
<feature type="compositionally biased region" description="Low complexity" evidence="1">
    <location>
        <begin position="13"/>
        <end position="25"/>
    </location>
</feature>
<evidence type="ECO:0000313" key="2">
    <source>
        <dbReference type="EMBL" id="KAB8194172.1"/>
    </source>
</evidence>
<feature type="region of interest" description="Disordered" evidence="1">
    <location>
        <begin position="1"/>
        <end position="25"/>
    </location>
</feature>
<accession>A0A5C4WK15</accession>
<evidence type="ECO:0000313" key="3">
    <source>
        <dbReference type="Proteomes" id="UP000312512"/>
    </source>
</evidence>
<sequence>MTVTSWTAGPGRSTSPAGSPASCSPRCSRCWTAPGPWRRSPASSACPSPTCARWWPVSPNAIWYGSTPLPRPSTGARRCAFSCAARTRRRTASGSGFGRRAWPSPAAGP</sequence>
<dbReference type="AlphaFoldDB" id="A0A5C4WK15"/>
<reference evidence="2 3" key="1">
    <citation type="submission" date="2019-10" db="EMBL/GenBank/DDBJ databases">
        <title>Nonomuraea sp. nov., isolated from Phyllanthus amarus.</title>
        <authorList>
            <person name="Klykleung N."/>
            <person name="Tanasupawat S."/>
        </authorList>
    </citation>
    <scope>NUCLEOTIDE SEQUENCE [LARGE SCALE GENOMIC DNA]</scope>
    <source>
        <strain evidence="2 3">PA1-10</strain>
    </source>
</reference>
<keyword evidence="3" id="KW-1185">Reference proteome</keyword>
<name>A0A5C4WK15_9ACTN</name>
<feature type="compositionally biased region" description="Low complexity" evidence="1">
    <location>
        <begin position="92"/>
        <end position="101"/>
    </location>
</feature>